<dbReference type="OrthoDB" id="9797931at2"/>
<evidence type="ECO:0000259" key="6">
    <source>
        <dbReference type="Pfam" id="PF00107"/>
    </source>
</evidence>
<keyword evidence="5" id="KW-0560">Oxidoreductase</keyword>
<keyword evidence="9" id="KW-1185">Reference proteome</keyword>
<evidence type="ECO:0000259" key="7">
    <source>
        <dbReference type="Pfam" id="PF08240"/>
    </source>
</evidence>
<dbReference type="Pfam" id="PF00107">
    <property type="entry name" value="ADH_zinc_N"/>
    <property type="match status" value="1"/>
</dbReference>
<dbReference type="InterPro" id="IPR011032">
    <property type="entry name" value="GroES-like_sf"/>
</dbReference>
<dbReference type="InterPro" id="IPR036291">
    <property type="entry name" value="NAD(P)-bd_dom_sf"/>
</dbReference>
<dbReference type="SUPFAM" id="SSF51735">
    <property type="entry name" value="NAD(P)-binding Rossmann-fold domains"/>
    <property type="match status" value="1"/>
</dbReference>
<dbReference type="GO" id="GO:0016491">
    <property type="term" value="F:oxidoreductase activity"/>
    <property type="evidence" value="ECO:0007669"/>
    <property type="project" value="UniProtKB-KW"/>
</dbReference>
<dbReference type="AlphaFoldDB" id="A0A4U3MD96"/>
<protein>
    <submittedName>
        <fullName evidence="8">Zinc-binding dehydrogenase</fullName>
    </submittedName>
</protein>
<feature type="domain" description="Alcohol dehydrogenase-like C-terminal" evidence="6">
    <location>
        <begin position="165"/>
        <end position="277"/>
    </location>
</feature>
<keyword evidence="3" id="KW-0479">Metal-binding</keyword>
<dbReference type="Pfam" id="PF08240">
    <property type="entry name" value="ADH_N"/>
    <property type="match status" value="1"/>
</dbReference>
<name>A0A4U3MD96_9ACTN</name>
<feature type="domain" description="Alcohol dehydrogenase-like N-terminal" evidence="7">
    <location>
        <begin position="24"/>
        <end position="127"/>
    </location>
</feature>
<evidence type="ECO:0000256" key="2">
    <source>
        <dbReference type="ARBA" id="ARBA00008072"/>
    </source>
</evidence>
<evidence type="ECO:0000313" key="9">
    <source>
        <dbReference type="Proteomes" id="UP000308705"/>
    </source>
</evidence>
<keyword evidence="4" id="KW-0862">Zinc</keyword>
<gene>
    <name evidence="8" type="ORF">FDA94_24340</name>
</gene>
<comment type="cofactor">
    <cofactor evidence="1">
        <name>Zn(2+)</name>
        <dbReference type="ChEBI" id="CHEBI:29105"/>
    </cofactor>
</comment>
<proteinExistence type="inferred from homology"/>
<sequence length="315" mass="33224">MLVARLHGAADLRIHEEADPVPQAGETVVKVTSVGVCGSDLHWFGEGGIGDAQLTQPLVVGHEFAGVTLDGRRVAVDPAVPCEECPSCLRGYRNLCPYVRFAGHGQTDGGLREYLAWPDAYLHPLPDSVSDLEGALLEPLGVAIHAYDLGHLPLGGTAGVVGCGPIGLMLIQLLQIAGASMVAAVEPLPHRAAKARELGADTDPHGDLDVVFEVAGTDQAVDTAFEMARPGGRVVLAGIPDEDRTVFRASTARRKGLTIAMARRMNDVYPRAINLVAQGRVDLVSLVSGRFALQDAAKAFGEAQSRQGLKIVIEP</sequence>
<dbReference type="RefSeq" id="WP_137249389.1">
    <property type="nucleotide sequence ID" value="NZ_SZQA01000025.1"/>
</dbReference>
<organism evidence="8 9">
    <name type="scientific">Herbidospora galbida</name>
    <dbReference type="NCBI Taxonomy" id="2575442"/>
    <lineage>
        <taxon>Bacteria</taxon>
        <taxon>Bacillati</taxon>
        <taxon>Actinomycetota</taxon>
        <taxon>Actinomycetes</taxon>
        <taxon>Streptosporangiales</taxon>
        <taxon>Streptosporangiaceae</taxon>
        <taxon>Herbidospora</taxon>
    </lineage>
</organism>
<dbReference type="Gene3D" id="3.90.180.10">
    <property type="entry name" value="Medium-chain alcohol dehydrogenases, catalytic domain"/>
    <property type="match status" value="1"/>
</dbReference>
<evidence type="ECO:0000256" key="1">
    <source>
        <dbReference type="ARBA" id="ARBA00001947"/>
    </source>
</evidence>
<evidence type="ECO:0000256" key="5">
    <source>
        <dbReference type="ARBA" id="ARBA00023002"/>
    </source>
</evidence>
<dbReference type="Proteomes" id="UP000308705">
    <property type="component" value="Unassembled WGS sequence"/>
</dbReference>
<evidence type="ECO:0000256" key="4">
    <source>
        <dbReference type="ARBA" id="ARBA00022833"/>
    </source>
</evidence>
<dbReference type="SUPFAM" id="SSF50129">
    <property type="entry name" value="GroES-like"/>
    <property type="match status" value="1"/>
</dbReference>
<dbReference type="Gene3D" id="3.40.50.720">
    <property type="entry name" value="NAD(P)-binding Rossmann-like Domain"/>
    <property type="match status" value="1"/>
</dbReference>
<comment type="similarity">
    <text evidence="2">Belongs to the zinc-containing alcohol dehydrogenase family.</text>
</comment>
<dbReference type="EMBL" id="SZQA01000025">
    <property type="protein sequence ID" value="TKK85767.1"/>
    <property type="molecule type" value="Genomic_DNA"/>
</dbReference>
<dbReference type="GO" id="GO:0046872">
    <property type="term" value="F:metal ion binding"/>
    <property type="evidence" value="ECO:0007669"/>
    <property type="project" value="UniProtKB-KW"/>
</dbReference>
<dbReference type="PANTHER" id="PTHR43161:SF9">
    <property type="entry name" value="SORBITOL DEHYDROGENASE"/>
    <property type="match status" value="1"/>
</dbReference>
<evidence type="ECO:0000313" key="8">
    <source>
        <dbReference type="EMBL" id="TKK85767.1"/>
    </source>
</evidence>
<dbReference type="PANTHER" id="PTHR43161">
    <property type="entry name" value="SORBITOL DEHYDROGENASE"/>
    <property type="match status" value="1"/>
</dbReference>
<dbReference type="InterPro" id="IPR013149">
    <property type="entry name" value="ADH-like_C"/>
</dbReference>
<dbReference type="InterPro" id="IPR013154">
    <property type="entry name" value="ADH-like_N"/>
</dbReference>
<accession>A0A4U3MD96</accession>
<reference evidence="8 9" key="1">
    <citation type="submission" date="2019-04" db="EMBL/GenBank/DDBJ databases">
        <title>Herbidospora sp. NEAU-GS14.nov., a novel actinomycete isolated from soil.</title>
        <authorList>
            <person name="Han L."/>
        </authorList>
    </citation>
    <scope>NUCLEOTIDE SEQUENCE [LARGE SCALE GENOMIC DNA]</scope>
    <source>
        <strain evidence="8 9">NEAU-GS14</strain>
    </source>
</reference>
<comment type="caution">
    <text evidence="8">The sequence shown here is derived from an EMBL/GenBank/DDBJ whole genome shotgun (WGS) entry which is preliminary data.</text>
</comment>
<evidence type="ECO:0000256" key="3">
    <source>
        <dbReference type="ARBA" id="ARBA00022723"/>
    </source>
</evidence>